<accession>A0A9P5YZ14</accession>
<sequence>MTLAHDYSTQFNRQDLHARMAPRRRFPRPTSATTTSTTLETGVEPPQAPPILTYSQFLGTFDDVPPTMGGAFQPSISYRATTTNSYGFDKFGSPDPGPSRAYRGSPRTNGLTSTVVIENGWTAGGFEQEDWMEHGKIEEVEDDIANVSIVEDDDEDDDSFEAPRGKTTAALDLSTNGLGGHEAKLSGVPGGNIRVPLISTPPRYPLHKKLPSIRESPPGSENRSLKAPSTRTATVGMDNYPPDAGLSSQALVLEDPHEVSLIKENLDLINASEENVKVMNKLLFKKRKGKPLPEHINLFAKIQEHLESLQNTLVLRTQIGAEEWSVRSSSWHQKYSKRLLSLRTTLQRLGRIRPLVEAQPLRQRQRQAILVKLEQHEAKLADLASKYSTAFDRLRLRHLHFLLTQSHDQSERLKGQQRLLSRASFERRWKEAKSFRAGLRNDFYDLRQELYNTQRVGRQISAP</sequence>
<feature type="compositionally biased region" description="Polar residues" evidence="1">
    <location>
        <begin position="219"/>
        <end position="233"/>
    </location>
</feature>
<evidence type="ECO:0000313" key="2">
    <source>
        <dbReference type="EMBL" id="KAF9478114.1"/>
    </source>
</evidence>
<dbReference type="EMBL" id="MU155242">
    <property type="protein sequence ID" value="KAF9478114.1"/>
    <property type="molecule type" value="Genomic_DNA"/>
</dbReference>
<dbReference type="Proteomes" id="UP000807469">
    <property type="component" value="Unassembled WGS sequence"/>
</dbReference>
<organism evidence="2 3">
    <name type="scientific">Pholiota conissans</name>
    <dbReference type="NCBI Taxonomy" id="109636"/>
    <lineage>
        <taxon>Eukaryota</taxon>
        <taxon>Fungi</taxon>
        <taxon>Dikarya</taxon>
        <taxon>Basidiomycota</taxon>
        <taxon>Agaricomycotina</taxon>
        <taxon>Agaricomycetes</taxon>
        <taxon>Agaricomycetidae</taxon>
        <taxon>Agaricales</taxon>
        <taxon>Agaricineae</taxon>
        <taxon>Strophariaceae</taxon>
        <taxon>Pholiota</taxon>
    </lineage>
</organism>
<feature type="region of interest" description="Disordered" evidence="1">
    <location>
        <begin position="1"/>
        <end position="48"/>
    </location>
</feature>
<dbReference type="AlphaFoldDB" id="A0A9P5YZ14"/>
<evidence type="ECO:0000313" key="3">
    <source>
        <dbReference type="Proteomes" id="UP000807469"/>
    </source>
</evidence>
<feature type="region of interest" description="Disordered" evidence="1">
    <location>
        <begin position="89"/>
        <end position="110"/>
    </location>
</feature>
<gene>
    <name evidence="2" type="ORF">BDN70DRAFT_880372</name>
</gene>
<comment type="caution">
    <text evidence="2">The sequence shown here is derived from an EMBL/GenBank/DDBJ whole genome shotgun (WGS) entry which is preliminary data.</text>
</comment>
<proteinExistence type="predicted"/>
<evidence type="ECO:0000256" key="1">
    <source>
        <dbReference type="SAM" id="MobiDB-lite"/>
    </source>
</evidence>
<reference evidence="2" key="1">
    <citation type="submission" date="2020-11" db="EMBL/GenBank/DDBJ databases">
        <authorList>
            <consortium name="DOE Joint Genome Institute"/>
            <person name="Ahrendt S."/>
            <person name="Riley R."/>
            <person name="Andreopoulos W."/>
            <person name="Labutti K."/>
            <person name="Pangilinan J."/>
            <person name="Ruiz-Duenas F.J."/>
            <person name="Barrasa J.M."/>
            <person name="Sanchez-Garcia M."/>
            <person name="Camarero S."/>
            <person name="Miyauchi S."/>
            <person name="Serrano A."/>
            <person name="Linde D."/>
            <person name="Babiker R."/>
            <person name="Drula E."/>
            <person name="Ayuso-Fernandez I."/>
            <person name="Pacheco R."/>
            <person name="Padilla G."/>
            <person name="Ferreira P."/>
            <person name="Barriuso J."/>
            <person name="Kellner H."/>
            <person name="Castanera R."/>
            <person name="Alfaro M."/>
            <person name="Ramirez L."/>
            <person name="Pisabarro A.G."/>
            <person name="Kuo A."/>
            <person name="Tritt A."/>
            <person name="Lipzen A."/>
            <person name="He G."/>
            <person name="Yan M."/>
            <person name="Ng V."/>
            <person name="Cullen D."/>
            <person name="Martin F."/>
            <person name="Rosso M.-N."/>
            <person name="Henrissat B."/>
            <person name="Hibbett D."/>
            <person name="Martinez A.T."/>
            <person name="Grigoriev I.V."/>
        </authorList>
    </citation>
    <scope>NUCLEOTIDE SEQUENCE</scope>
    <source>
        <strain evidence="2">CIRM-BRFM 674</strain>
    </source>
</reference>
<name>A0A9P5YZ14_9AGAR</name>
<feature type="region of interest" description="Disordered" evidence="1">
    <location>
        <begin position="204"/>
        <end position="236"/>
    </location>
</feature>
<protein>
    <submittedName>
        <fullName evidence="2">Uncharacterized protein</fullName>
    </submittedName>
</protein>
<dbReference type="OrthoDB" id="2963154at2759"/>
<feature type="compositionally biased region" description="Low complexity" evidence="1">
    <location>
        <begin position="28"/>
        <end position="38"/>
    </location>
</feature>
<keyword evidence="3" id="KW-1185">Reference proteome</keyword>